<dbReference type="InterPro" id="IPR013321">
    <property type="entry name" value="Arc_rbn_hlx_hlx"/>
</dbReference>
<organism evidence="1 2">
    <name type="scientific">Lacticaseibacillus camelliae DSM 22697 = JCM 13995</name>
    <dbReference type="NCBI Taxonomy" id="1423730"/>
    <lineage>
        <taxon>Bacteria</taxon>
        <taxon>Bacillati</taxon>
        <taxon>Bacillota</taxon>
        <taxon>Bacilli</taxon>
        <taxon>Lactobacillales</taxon>
        <taxon>Lactobacillaceae</taxon>
        <taxon>Lacticaseibacillus</taxon>
    </lineage>
</organism>
<dbReference type="Proteomes" id="UP000050865">
    <property type="component" value="Unassembled WGS sequence"/>
</dbReference>
<sequence>MEGGGNVATTIIRNIRSADLAVIDDAASKKGVSREQFLRQLIHTSASQYFSDHDKESLEETLRKAETVIAESTKAINSFVAVLGNKQEGL</sequence>
<accession>A0A0R2F713</accession>
<dbReference type="AlphaFoldDB" id="A0A0R2F713"/>
<dbReference type="STRING" id="1423730.FC75_GL001340"/>
<gene>
    <name evidence="1" type="ORF">FC75_GL001340</name>
</gene>
<keyword evidence="2" id="KW-1185">Reference proteome</keyword>
<dbReference type="EMBL" id="AYZJ01000024">
    <property type="protein sequence ID" value="KRN24162.1"/>
    <property type="molecule type" value="Genomic_DNA"/>
</dbReference>
<evidence type="ECO:0000313" key="2">
    <source>
        <dbReference type="Proteomes" id="UP000050865"/>
    </source>
</evidence>
<dbReference type="Gene3D" id="1.10.1220.10">
    <property type="entry name" value="Met repressor-like"/>
    <property type="match status" value="1"/>
</dbReference>
<dbReference type="PATRIC" id="fig|1423730.4.peg.1406"/>
<name>A0A0R2F713_9LACO</name>
<evidence type="ECO:0000313" key="1">
    <source>
        <dbReference type="EMBL" id="KRN24162.1"/>
    </source>
</evidence>
<reference evidence="1 2" key="1">
    <citation type="journal article" date="2015" name="Genome Announc.">
        <title>Expanding the biotechnology potential of lactobacilli through comparative genomics of 213 strains and associated genera.</title>
        <authorList>
            <person name="Sun Z."/>
            <person name="Harris H.M."/>
            <person name="McCann A."/>
            <person name="Guo C."/>
            <person name="Argimon S."/>
            <person name="Zhang W."/>
            <person name="Yang X."/>
            <person name="Jeffery I.B."/>
            <person name="Cooney J.C."/>
            <person name="Kagawa T.F."/>
            <person name="Liu W."/>
            <person name="Song Y."/>
            <person name="Salvetti E."/>
            <person name="Wrobel A."/>
            <person name="Rasinkangas P."/>
            <person name="Parkhill J."/>
            <person name="Rea M.C."/>
            <person name="O'Sullivan O."/>
            <person name="Ritari J."/>
            <person name="Douillard F.P."/>
            <person name="Paul Ross R."/>
            <person name="Yang R."/>
            <person name="Briner A.E."/>
            <person name="Felis G.E."/>
            <person name="de Vos W.M."/>
            <person name="Barrangou R."/>
            <person name="Klaenhammer T.R."/>
            <person name="Caufield P.W."/>
            <person name="Cui Y."/>
            <person name="Zhang H."/>
            <person name="O'Toole P.W."/>
        </authorList>
    </citation>
    <scope>NUCLEOTIDE SEQUENCE [LARGE SCALE GENOMIC DNA]</scope>
    <source>
        <strain evidence="1 2">DSM 22697</strain>
    </source>
</reference>
<comment type="caution">
    <text evidence="1">The sequence shown here is derived from an EMBL/GenBank/DDBJ whole genome shotgun (WGS) entry which is preliminary data.</text>
</comment>
<proteinExistence type="predicted"/>
<protein>
    <submittedName>
        <fullName evidence="1">Uncharacterized protein</fullName>
    </submittedName>
</protein>
<dbReference type="GO" id="GO:0006355">
    <property type="term" value="P:regulation of DNA-templated transcription"/>
    <property type="evidence" value="ECO:0007669"/>
    <property type="project" value="InterPro"/>
</dbReference>